<accession>A0A9W5R9Y7</accession>
<dbReference type="Proteomes" id="UP000014028">
    <property type="component" value="Unassembled WGS sequence"/>
</dbReference>
<evidence type="ECO:0000256" key="4">
    <source>
        <dbReference type="ARBA" id="ARBA00022723"/>
    </source>
</evidence>
<dbReference type="Pfam" id="PF00078">
    <property type="entry name" value="RVT_1"/>
    <property type="match status" value="1"/>
</dbReference>
<gene>
    <name evidence="11" type="ORF">IKC_01619</name>
</gene>
<sequence length="354" mass="41244">MWLIKDFLVGSPLIGVENMDNYLEKLEREMRNRNFDLEYINLLKDYAKRLLDHKVAVIFDQEHFSLLTEVPVDTIKALLNNFNSYNEIQIPKKNGGNRTLLIPNEELKSIQRWILNNILNSIPISDYAKGFKKGLSIVKNAEVHTNKECLLNIDLTDFFSSIESQRVYKAFRYIGYTKEISAMLSRLCTYNNFLPQGSPTSPYLANIICKKMDKRLFSLCKDKGIDYTRYADDLTFSGDIKLSKYLPIISEIVEDEGFQINTTKTRISYQHHRQVVTGLTVNKGLNIPRDMKKKLSQEIYFCKKYGVQGHLAQTGQTYSNYKHYLLGKAYFIKMVNKELGEKFIRRIAEIAWDY</sequence>
<dbReference type="PRINTS" id="PR00866">
    <property type="entry name" value="RNADNAPOLMS"/>
</dbReference>
<protein>
    <recommendedName>
        <fullName evidence="1">RNA-directed DNA polymerase</fullName>
        <ecNumber evidence="1">2.7.7.49</ecNumber>
    </recommendedName>
</protein>
<evidence type="ECO:0000313" key="12">
    <source>
        <dbReference type="Proteomes" id="UP000014028"/>
    </source>
</evidence>
<dbReference type="InterPro" id="IPR051083">
    <property type="entry name" value="GrpII_Intron_Splice-Mob/Def"/>
</dbReference>
<proteinExistence type="inferred from homology"/>
<reference evidence="11 12" key="1">
    <citation type="submission" date="2012-12" db="EMBL/GenBank/DDBJ databases">
        <title>The Genome Sequence of Bacillus cereus VD184.</title>
        <authorList>
            <consortium name="The Broad Institute Genome Sequencing Platform"/>
            <consortium name="The Broad Institute Genome Sequencing Center for Infectious Disease"/>
            <person name="Feldgarden M."/>
            <person name="Van der Auwera G.A."/>
            <person name="Mahillon J."/>
            <person name="Duprez V."/>
            <person name="Timmery S."/>
            <person name="Mattelet C."/>
            <person name="Dierick K."/>
            <person name="Sun M."/>
            <person name="Yu Z."/>
            <person name="Zhu L."/>
            <person name="Hu X."/>
            <person name="Shank E.B."/>
            <person name="Swiecicka I."/>
            <person name="Hansen B.M."/>
            <person name="Andrup L."/>
            <person name="Walker B."/>
            <person name="Young S.K."/>
            <person name="Zeng Q."/>
            <person name="Gargeya S."/>
            <person name="Fitzgerald M."/>
            <person name="Haas B."/>
            <person name="Abouelleil A."/>
            <person name="Alvarado L."/>
            <person name="Arachchi H.M."/>
            <person name="Berlin A.M."/>
            <person name="Chapman S.B."/>
            <person name="Dewar J."/>
            <person name="Goldberg J."/>
            <person name="Griggs A."/>
            <person name="Gujja S."/>
            <person name="Hansen M."/>
            <person name="Howarth C."/>
            <person name="Imamovic A."/>
            <person name="Larimer J."/>
            <person name="McCowan C."/>
            <person name="Murphy C."/>
            <person name="Neiman D."/>
            <person name="Pearson M."/>
            <person name="Priest M."/>
            <person name="Roberts A."/>
            <person name="Saif S."/>
            <person name="Shea T."/>
            <person name="Sisk P."/>
            <person name="Sykes S."/>
            <person name="Wortman J."/>
            <person name="Nusbaum C."/>
            <person name="Birren B."/>
        </authorList>
    </citation>
    <scope>NUCLEOTIDE SEQUENCE [LARGE SCALE GENOMIC DNA]</scope>
    <source>
        <strain evidence="11 12">VD184</strain>
    </source>
</reference>
<dbReference type="CDD" id="cd03487">
    <property type="entry name" value="RT_Bac_retron_II"/>
    <property type="match status" value="1"/>
</dbReference>
<organism evidence="11 12">
    <name type="scientific">Bacillus cereus VD184</name>
    <dbReference type="NCBI Taxonomy" id="1053242"/>
    <lineage>
        <taxon>Bacteria</taxon>
        <taxon>Bacillati</taxon>
        <taxon>Bacillota</taxon>
        <taxon>Bacilli</taxon>
        <taxon>Bacillales</taxon>
        <taxon>Bacillaceae</taxon>
        <taxon>Bacillus</taxon>
        <taxon>Bacillus cereus group</taxon>
    </lineage>
</organism>
<dbReference type="GO" id="GO:0003964">
    <property type="term" value="F:RNA-directed DNA polymerase activity"/>
    <property type="evidence" value="ECO:0007669"/>
    <property type="project" value="UniProtKB-KW"/>
</dbReference>
<keyword evidence="4" id="KW-0479">Metal-binding</keyword>
<evidence type="ECO:0000259" key="10">
    <source>
        <dbReference type="PROSITE" id="PS50878"/>
    </source>
</evidence>
<evidence type="ECO:0000256" key="9">
    <source>
        <dbReference type="ARBA" id="ARBA00048173"/>
    </source>
</evidence>
<dbReference type="InterPro" id="IPR000123">
    <property type="entry name" value="Reverse_transcriptase_msDNA"/>
</dbReference>
<dbReference type="AlphaFoldDB" id="A0A9W5R9Y7"/>
<dbReference type="InterPro" id="IPR000477">
    <property type="entry name" value="RT_dom"/>
</dbReference>
<comment type="similarity">
    <text evidence="8">Belongs to the bacterial reverse transcriptase family.</text>
</comment>
<evidence type="ECO:0000256" key="3">
    <source>
        <dbReference type="ARBA" id="ARBA00022695"/>
    </source>
</evidence>
<dbReference type="GO" id="GO:0046872">
    <property type="term" value="F:metal ion binding"/>
    <property type="evidence" value="ECO:0007669"/>
    <property type="project" value="UniProtKB-KW"/>
</dbReference>
<dbReference type="InterPro" id="IPR043502">
    <property type="entry name" value="DNA/RNA_pol_sf"/>
</dbReference>
<comment type="caution">
    <text evidence="11">The sequence shown here is derived from an EMBL/GenBank/DDBJ whole genome shotgun (WGS) entry which is preliminary data.</text>
</comment>
<comment type="catalytic activity">
    <reaction evidence="9">
        <text>DNA(n) + a 2'-deoxyribonucleoside 5'-triphosphate = DNA(n+1) + diphosphate</text>
        <dbReference type="Rhea" id="RHEA:22508"/>
        <dbReference type="Rhea" id="RHEA-COMP:17339"/>
        <dbReference type="Rhea" id="RHEA-COMP:17340"/>
        <dbReference type="ChEBI" id="CHEBI:33019"/>
        <dbReference type="ChEBI" id="CHEBI:61560"/>
        <dbReference type="ChEBI" id="CHEBI:173112"/>
        <dbReference type="EC" id="2.7.7.49"/>
    </reaction>
</comment>
<evidence type="ECO:0000256" key="2">
    <source>
        <dbReference type="ARBA" id="ARBA00022679"/>
    </source>
</evidence>
<keyword evidence="5" id="KW-0460">Magnesium</keyword>
<dbReference type="EC" id="2.7.7.49" evidence="1"/>
<dbReference type="RefSeq" id="WP_016122013.1">
    <property type="nucleotide sequence ID" value="NZ_KB976825.1"/>
</dbReference>
<dbReference type="GO" id="GO:0003723">
    <property type="term" value="F:RNA binding"/>
    <property type="evidence" value="ECO:0007669"/>
    <property type="project" value="InterPro"/>
</dbReference>
<name>A0A9W5R9Y7_BACCE</name>
<evidence type="ECO:0000313" key="11">
    <source>
        <dbReference type="EMBL" id="EOQ17628.1"/>
    </source>
</evidence>
<keyword evidence="2" id="KW-0808">Transferase</keyword>
<evidence type="ECO:0000256" key="1">
    <source>
        <dbReference type="ARBA" id="ARBA00012493"/>
    </source>
</evidence>
<dbReference type="PROSITE" id="PS50878">
    <property type="entry name" value="RT_POL"/>
    <property type="match status" value="1"/>
</dbReference>
<keyword evidence="7" id="KW-0051">Antiviral defense</keyword>
<keyword evidence="3" id="KW-0548">Nucleotidyltransferase</keyword>
<evidence type="ECO:0000256" key="8">
    <source>
        <dbReference type="ARBA" id="ARBA00034120"/>
    </source>
</evidence>
<dbReference type="EMBL" id="AHFK01000028">
    <property type="protein sequence ID" value="EOQ17628.1"/>
    <property type="molecule type" value="Genomic_DNA"/>
</dbReference>
<dbReference type="SUPFAM" id="SSF56672">
    <property type="entry name" value="DNA/RNA polymerases"/>
    <property type="match status" value="1"/>
</dbReference>
<dbReference type="GO" id="GO:0051607">
    <property type="term" value="P:defense response to virus"/>
    <property type="evidence" value="ECO:0007669"/>
    <property type="project" value="UniProtKB-KW"/>
</dbReference>
<dbReference type="PANTHER" id="PTHR34047">
    <property type="entry name" value="NUCLEAR INTRON MATURASE 1, MITOCHONDRIAL-RELATED"/>
    <property type="match status" value="1"/>
</dbReference>
<feature type="domain" description="Reverse transcriptase" evidence="10">
    <location>
        <begin position="71"/>
        <end position="281"/>
    </location>
</feature>
<evidence type="ECO:0000256" key="7">
    <source>
        <dbReference type="ARBA" id="ARBA00023118"/>
    </source>
</evidence>
<evidence type="ECO:0000256" key="5">
    <source>
        <dbReference type="ARBA" id="ARBA00022842"/>
    </source>
</evidence>
<dbReference type="NCBIfam" id="NF038233">
    <property type="entry name" value="retron_St85_RT"/>
    <property type="match status" value="1"/>
</dbReference>
<dbReference type="PANTHER" id="PTHR34047:SF7">
    <property type="entry name" value="RNA-DIRECTED DNA POLYMERASE"/>
    <property type="match status" value="1"/>
</dbReference>
<keyword evidence="6" id="KW-0695">RNA-directed DNA polymerase</keyword>
<evidence type="ECO:0000256" key="6">
    <source>
        <dbReference type="ARBA" id="ARBA00022918"/>
    </source>
</evidence>